<protein>
    <submittedName>
        <fullName evidence="2">DUF2867 domain-containing protein</fullName>
    </submittedName>
</protein>
<dbReference type="AlphaFoldDB" id="A0A939FLT1"/>
<proteinExistence type="predicted"/>
<reference evidence="2" key="1">
    <citation type="submission" date="2021-03" db="EMBL/GenBank/DDBJ databases">
        <title>Streptomyces strains.</title>
        <authorList>
            <person name="Lund M.B."/>
            <person name="Toerring T."/>
        </authorList>
    </citation>
    <scope>NUCLEOTIDE SEQUENCE</scope>
    <source>
        <strain evidence="2">JCM 4242</strain>
    </source>
</reference>
<name>A0A939FLT1_9ACTN</name>
<dbReference type="InterPro" id="IPR021295">
    <property type="entry name" value="DUF2867"/>
</dbReference>
<keyword evidence="3" id="KW-1185">Reference proteome</keyword>
<gene>
    <name evidence="2" type="ORF">J1792_17660</name>
</gene>
<organism evidence="2 3">
    <name type="scientific">Streptomyces triculaminicus</name>
    <dbReference type="NCBI Taxonomy" id="2816232"/>
    <lineage>
        <taxon>Bacteria</taxon>
        <taxon>Bacillati</taxon>
        <taxon>Actinomycetota</taxon>
        <taxon>Actinomycetes</taxon>
        <taxon>Kitasatosporales</taxon>
        <taxon>Streptomycetaceae</taxon>
        <taxon>Streptomyces</taxon>
    </lineage>
</organism>
<feature type="region of interest" description="Disordered" evidence="1">
    <location>
        <begin position="27"/>
        <end position="72"/>
    </location>
</feature>
<evidence type="ECO:0000313" key="3">
    <source>
        <dbReference type="Proteomes" id="UP000664781"/>
    </source>
</evidence>
<dbReference type="EMBL" id="JAFMOF010000002">
    <property type="protein sequence ID" value="MBO0654541.1"/>
    <property type="molecule type" value="Genomic_DNA"/>
</dbReference>
<feature type="compositionally biased region" description="Polar residues" evidence="1">
    <location>
        <begin position="32"/>
        <end position="46"/>
    </location>
</feature>
<feature type="compositionally biased region" description="Basic and acidic residues" evidence="1">
    <location>
        <begin position="61"/>
        <end position="70"/>
    </location>
</feature>
<accession>A0A939FLT1</accession>
<evidence type="ECO:0000256" key="1">
    <source>
        <dbReference type="SAM" id="MobiDB-lite"/>
    </source>
</evidence>
<evidence type="ECO:0000313" key="2">
    <source>
        <dbReference type="EMBL" id="MBO0654541.1"/>
    </source>
</evidence>
<dbReference type="Pfam" id="PF11066">
    <property type="entry name" value="DUF2867"/>
    <property type="match status" value="1"/>
</dbReference>
<dbReference type="Proteomes" id="UP000664781">
    <property type="component" value="Unassembled WGS sequence"/>
</dbReference>
<sequence>MSSKYLAIVLLLGAGATHCGRVHPGDGAGHGFSTSPPKISSGSRSLWQALPRQPPPGQLHHLREGPRGTDPRSVPFTSLYQLHDEWAAEMADRTVHAVMHIGWVEDGTGGYRGQMAVLVKPNGLFGALYMAAVKPFRYVGVYPALFRATGRAWQANARERNAAARPGSEEGAARTT</sequence>
<comment type="caution">
    <text evidence="2">The sequence shown here is derived from an EMBL/GenBank/DDBJ whole genome shotgun (WGS) entry which is preliminary data.</text>
</comment>